<proteinExistence type="predicted"/>
<protein>
    <submittedName>
        <fullName evidence="2">Uncharacterized protein</fullName>
    </submittedName>
</protein>
<evidence type="ECO:0000256" key="1">
    <source>
        <dbReference type="SAM" id="MobiDB-lite"/>
    </source>
</evidence>
<organism evidence="2">
    <name type="scientific">uncultured Rubrobacteraceae bacterium</name>
    <dbReference type="NCBI Taxonomy" id="349277"/>
    <lineage>
        <taxon>Bacteria</taxon>
        <taxon>Bacillati</taxon>
        <taxon>Actinomycetota</taxon>
        <taxon>Rubrobacteria</taxon>
        <taxon>Rubrobacterales</taxon>
        <taxon>Rubrobacteraceae</taxon>
        <taxon>environmental samples</taxon>
    </lineage>
</organism>
<dbReference type="EMBL" id="CADCVA010000181">
    <property type="protein sequence ID" value="CAA9418828.1"/>
    <property type="molecule type" value="Genomic_DNA"/>
</dbReference>
<evidence type="ECO:0000313" key="2">
    <source>
        <dbReference type="EMBL" id="CAA9418828.1"/>
    </source>
</evidence>
<name>A0A6J4PN56_9ACTN</name>
<reference evidence="2" key="1">
    <citation type="submission" date="2020-02" db="EMBL/GenBank/DDBJ databases">
        <authorList>
            <person name="Meier V. D."/>
        </authorList>
    </citation>
    <scope>NUCLEOTIDE SEQUENCE</scope>
    <source>
        <strain evidence="2">AVDCRST_MAG82</strain>
    </source>
</reference>
<gene>
    <name evidence="2" type="ORF">AVDCRST_MAG82-1289</name>
</gene>
<sequence>MIMLCCTFRQNTILPEDRLPNVTTPGTKCRGSRTSEKSSSTRFGE</sequence>
<feature type="region of interest" description="Disordered" evidence="1">
    <location>
        <begin position="17"/>
        <end position="45"/>
    </location>
</feature>
<accession>A0A6J4PN56</accession>
<dbReference type="AlphaFoldDB" id="A0A6J4PN56"/>